<dbReference type="GO" id="GO:0008270">
    <property type="term" value="F:zinc ion binding"/>
    <property type="evidence" value="ECO:0007669"/>
    <property type="project" value="TreeGrafter"/>
</dbReference>
<dbReference type="GO" id="GO:0000976">
    <property type="term" value="F:transcription cis-regulatory region binding"/>
    <property type="evidence" value="ECO:0007669"/>
    <property type="project" value="TreeGrafter"/>
</dbReference>
<dbReference type="Gene3D" id="1.10.10.10">
    <property type="entry name" value="Winged helix-like DNA-binding domain superfamily/Winged helix DNA-binding domain"/>
    <property type="match status" value="1"/>
</dbReference>
<name>A0A1J5STV8_9ZZZZ</name>
<dbReference type="GO" id="GO:0045892">
    <property type="term" value="P:negative regulation of DNA-templated transcription"/>
    <property type="evidence" value="ECO:0007669"/>
    <property type="project" value="TreeGrafter"/>
</dbReference>
<accession>A0A1J5STV8</accession>
<sequence>MIASTQTNHPVAAFTVTGVRQPVTTEARDEICAKLRAAGLRSTQPRIAIYKVLNRLTEPATIEQIYHAIEGSRCDLVTVYRGLALFEEMGLVTRTFANNGTGLYQLRREGAQTYYAACKRTGRREAIDAAHVAELEAVLSRIEASLSLRGFKGLSHHLEFSGVKESETVPASETAQLQRRAFGEVLN</sequence>
<dbReference type="AlphaFoldDB" id="A0A1J5STV8"/>
<dbReference type="Pfam" id="PF01475">
    <property type="entry name" value="FUR"/>
    <property type="match status" value="1"/>
</dbReference>
<dbReference type="GO" id="GO:0003700">
    <property type="term" value="F:DNA-binding transcription factor activity"/>
    <property type="evidence" value="ECO:0007669"/>
    <property type="project" value="InterPro"/>
</dbReference>
<evidence type="ECO:0000313" key="1">
    <source>
        <dbReference type="EMBL" id="OIR07461.1"/>
    </source>
</evidence>
<dbReference type="InterPro" id="IPR036388">
    <property type="entry name" value="WH-like_DNA-bd_sf"/>
</dbReference>
<dbReference type="InterPro" id="IPR036390">
    <property type="entry name" value="WH_DNA-bd_sf"/>
</dbReference>
<dbReference type="GO" id="GO:1900376">
    <property type="term" value="P:regulation of secondary metabolite biosynthetic process"/>
    <property type="evidence" value="ECO:0007669"/>
    <property type="project" value="TreeGrafter"/>
</dbReference>
<dbReference type="EMBL" id="MLJW01000037">
    <property type="protein sequence ID" value="OIR07461.1"/>
    <property type="molecule type" value="Genomic_DNA"/>
</dbReference>
<gene>
    <name evidence="1" type="primary">fur_6</name>
    <name evidence="1" type="ORF">GALL_104200</name>
</gene>
<protein>
    <submittedName>
        <fullName evidence="1">Ferric uptake regulation protein</fullName>
    </submittedName>
</protein>
<organism evidence="1">
    <name type="scientific">mine drainage metagenome</name>
    <dbReference type="NCBI Taxonomy" id="410659"/>
    <lineage>
        <taxon>unclassified sequences</taxon>
        <taxon>metagenomes</taxon>
        <taxon>ecological metagenomes</taxon>
    </lineage>
</organism>
<proteinExistence type="predicted"/>
<dbReference type="SUPFAM" id="SSF46785">
    <property type="entry name" value="Winged helix' DNA-binding domain"/>
    <property type="match status" value="1"/>
</dbReference>
<dbReference type="InterPro" id="IPR002481">
    <property type="entry name" value="FUR"/>
</dbReference>
<comment type="caution">
    <text evidence="1">The sequence shown here is derived from an EMBL/GenBank/DDBJ whole genome shotgun (WGS) entry which is preliminary data.</text>
</comment>
<dbReference type="PANTHER" id="PTHR33202:SF7">
    <property type="entry name" value="FERRIC UPTAKE REGULATION PROTEIN"/>
    <property type="match status" value="1"/>
</dbReference>
<dbReference type="PANTHER" id="PTHR33202">
    <property type="entry name" value="ZINC UPTAKE REGULATION PROTEIN"/>
    <property type="match status" value="1"/>
</dbReference>
<reference evidence="1" key="1">
    <citation type="submission" date="2016-10" db="EMBL/GenBank/DDBJ databases">
        <title>Sequence of Gallionella enrichment culture.</title>
        <authorList>
            <person name="Poehlein A."/>
            <person name="Muehling M."/>
            <person name="Daniel R."/>
        </authorList>
    </citation>
    <scope>NUCLEOTIDE SEQUENCE</scope>
</reference>